<evidence type="ECO:0000256" key="1">
    <source>
        <dbReference type="SAM" id="Phobius"/>
    </source>
</evidence>
<dbReference type="Proteomes" id="UP000079169">
    <property type="component" value="Unplaced"/>
</dbReference>
<dbReference type="GeneID" id="103520483"/>
<proteinExistence type="predicted"/>
<dbReference type="KEGG" id="dci:103520483"/>
<protein>
    <submittedName>
        <fullName evidence="3">Uncharacterized protein LOC103520483</fullName>
    </submittedName>
</protein>
<evidence type="ECO:0000313" key="2">
    <source>
        <dbReference type="Proteomes" id="UP000079169"/>
    </source>
</evidence>
<feature type="transmembrane region" description="Helical" evidence="1">
    <location>
        <begin position="21"/>
        <end position="40"/>
    </location>
</feature>
<keyword evidence="1" id="KW-0812">Transmembrane</keyword>
<accession>A0A1S3DKZ9</accession>
<reference evidence="3" key="1">
    <citation type="submission" date="2025-08" db="UniProtKB">
        <authorList>
            <consortium name="RefSeq"/>
        </authorList>
    </citation>
    <scope>IDENTIFICATION</scope>
</reference>
<gene>
    <name evidence="3" type="primary">LOC103520483</name>
</gene>
<organism evidence="2 3">
    <name type="scientific">Diaphorina citri</name>
    <name type="common">Asian citrus psyllid</name>
    <dbReference type="NCBI Taxonomy" id="121845"/>
    <lineage>
        <taxon>Eukaryota</taxon>
        <taxon>Metazoa</taxon>
        <taxon>Ecdysozoa</taxon>
        <taxon>Arthropoda</taxon>
        <taxon>Hexapoda</taxon>
        <taxon>Insecta</taxon>
        <taxon>Pterygota</taxon>
        <taxon>Neoptera</taxon>
        <taxon>Paraneoptera</taxon>
        <taxon>Hemiptera</taxon>
        <taxon>Sternorrhyncha</taxon>
        <taxon>Psylloidea</taxon>
        <taxon>Psyllidae</taxon>
        <taxon>Diaphorininae</taxon>
        <taxon>Diaphorina</taxon>
    </lineage>
</organism>
<dbReference type="RefSeq" id="XP_008483801.1">
    <property type="nucleotide sequence ID" value="XM_008485579.2"/>
</dbReference>
<name>A0A1S3DKZ9_DIACI</name>
<dbReference type="AlphaFoldDB" id="A0A1S3DKZ9"/>
<feature type="transmembrane region" description="Helical" evidence="1">
    <location>
        <begin position="60"/>
        <end position="80"/>
    </location>
</feature>
<keyword evidence="1" id="KW-1133">Transmembrane helix</keyword>
<keyword evidence="2" id="KW-1185">Reference proteome</keyword>
<evidence type="ECO:0000313" key="3">
    <source>
        <dbReference type="RefSeq" id="XP_008483801.1"/>
    </source>
</evidence>
<keyword evidence="1" id="KW-0472">Membrane</keyword>
<dbReference type="PaxDb" id="121845-A0A1S3DKZ9"/>
<sequence>MKAAAGNDRMVSVLCQHIYKVLIIVVLALVLIEFTFSLLSETHNFYMHPFLTSINYTSPFMSSSIMYFNLTVQVIPSYNYNSKLSSRVYKTKSTPIFIKPKTE</sequence>